<dbReference type="GO" id="GO:1990115">
    <property type="term" value="P:RNA polymerase III assembly"/>
    <property type="evidence" value="ECO:0007669"/>
    <property type="project" value="TreeGrafter"/>
</dbReference>
<dbReference type="InterPro" id="IPR009053">
    <property type="entry name" value="Prefoldin"/>
</dbReference>
<organism evidence="4 5">
    <name type="scientific">Boothiomyces macroporosus</name>
    <dbReference type="NCBI Taxonomy" id="261099"/>
    <lineage>
        <taxon>Eukaryota</taxon>
        <taxon>Fungi</taxon>
        <taxon>Fungi incertae sedis</taxon>
        <taxon>Chytridiomycota</taxon>
        <taxon>Chytridiomycota incertae sedis</taxon>
        <taxon>Chytridiomycetes</taxon>
        <taxon>Rhizophydiales</taxon>
        <taxon>Terramycetaceae</taxon>
        <taxon>Boothiomyces</taxon>
    </lineage>
</organism>
<name>A0AAD5Y9K6_9FUNG</name>
<dbReference type="GO" id="GO:0005737">
    <property type="term" value="C:cytoplasm"/>
    <property type="evidence" value="ECO:0007669"/>
    <property type="project" value="TreeGrafter"/>
</dbReference>
<dbReference type="CDD" id="cd23157">
    <property type="entry name" value="Prefoldin_5"/>
    <property type="match status" value="1"/>
</dbReference>
<proteinExistence type="inferred from homology"/>
<evidence type="ECO:0000256" key="2">
    <source>
        <dbReference type="ARBA" id="ARBA00023186"/>
    </source>
</evidence>
<evidence type="ECO:0000313" key="5">
    <source>
        <dbReference type="Proteomes" id="UP001210925"/>
    </source>
</evidence>
<dbReference type="GO" id="GO:1990113">
    <property type="term" value="P:RNA polymerase I assembly"/>
    <property type="evidence" value="ECO:0007669"/>
    <property type="project" value="TreeGrafter"/>
</dbReference>
<comment type="caution">
    <text evidence="4">The sequence shown here is derived from an EMBL/GenBank/DDBJ whole genome shotgun (WGS) entry which is preliminary data.</text>
</comment>
<accession>A0AAD5Y9K6</accession>
<dbReference type="GO" id="GO:0006457">
    <property type="term" value="P:protein folding"/>
    <property type="evidence" value="ECO:0007669"/>
    <property type="project" value="InterPro"/>
</dbReference>
<evidence type="ECO:0000256" key="3">
    <source>
        <dbReference type="SAM" id="Coils"/>
    </source>
</evidence>
<feature type="coiled-coil region" evidence="3">
    <location>
        <begin position="16"/>
        <end position="43"/>
    </location>
</feature>
<dbReference type="PANTHER" id="PTHR12674:SF2">
    <property type="entry name" value="PREFOLDIN SUBUNIT 5"/>
    <property type="match status" value="1"/>
</dbReference>
<keyword evidence="3" id="KW-0175">Coiled coil</keyword>
<dbReference type="AlphaFoldDB" id="A0AAD5Y9K6"/>
<sequence length="151" mass="17037">MTDVQPGSINLHELPLPQLQAVRQQIEEELQVLTNSFAKLKQAQSKFSESIESLKSVTPGNQGKELLVPLTNSLYVPGILDDSSTVIVDVGTGYFSIEDATDYYQRKVDFVKGNLAKLEETVNQRNNQRKILLSVMEQKYLEQQQQKKPAE</sequence>
<dbReference type="GO" id="GO:1990114">
    <property type="term" value="P:RNA polymerase II core complex assembly"/>
    <property type="evidence" value="ECO:0007669"/>
    <property type="project" value="TreeGrafter"/>
</dbReference>
<evidence type="ECO:0000256" key="1">
    <source>
        <dbReference type="ARBA" id="ARBA00010048"/>
    </source>
</evidence>
<evidence type="ECO:0000313" key="4">
    <source>
        <dbReference type="EMBL" id="KAJ3259555.1"/>
    </source>
</evidence>
<dbReference type="Proteomes" id="UP001210925">
    <property type="component" value="Unassembled WGS sequence"/>
</dbReference>
<comment type="similarity">
    <text evidence="1">Belongs to the prefoldin subunit alpha family.</text>
</comment>
<protein>
    <submittedName>
        <fullName evidence="4">Subunit of tubulin prefoldin</fullName>
    </submittedName>
</protein>
<dbReference type="FunFam" id="1.10.287.370:FF:000004">
    <property type="entry name" value="Probable prefoldin subunit 5"/>
    <property type="match status" value="1"/>
</dbReference>
<dbReference type="EMBL" id="JADGKB010000017">
    <property type="protein sequence ID" value="KAJ3259555.1"/>
    <property type="molecule type" value="Genomic_DNA"/>
</dbReference>
<dbReference type="NCBIfam" id="TIGR00293">
    <property type="entry name" value="prefoldin subunit alpha"/>
    <property type="match status" value="1"/>
</dbReference>
<dbReference type="GO" id="GO:0016272">
    <property type="term" value="C:prefoldin complex"/>
    <property type="evidence" value="ECO:0007669"/>
    <property type="project" value="InterPro"/>
</dbReference>
<keyword evidence="2" id="KW-0143">Chaperone</keyword>
<keyword evidence="5" id="KW-1185">Reference proteome</keyword>
<reference evidence="4" key="1">
    <citation type="submission" date="2020-05" db="EMBL/GenBank/DDBJ databases">
        <title>Phylogenomic resolution of chytrid fungi.</title>
        <authorList>
            <person name="Stajich J.E."/>
            <person name="Amses K."/>
            <person name="Simmons R."/>
            <person name="Seto K."/>
            <person name="Myers J."/>
            <person name="Bonds A."/>
            <person name="Quandt C.A."/>
            <person name="Barry K."/>
            <person name="Liu P."/>
            <person name="Grigoriev I."/>
            <person name="Longcore J.E."/>
            <person name="James T.Y."/>
        </authorList>
    </citation>
    <scope>NUCLEOTIDE SEQUENCE</scope>
    <source>
        <strain evidence="4">PLAUS21</strain>
    </source>
</reference>
<dbReference type="Pfam" id="PF02996">
    <property type="entry name" value="Prefoldin"/>
    <property type="match status" value="1"/>
</dbReference>
<dbReference type="PANTHER" id="PTHR12674">
    <property type="entry name" value="PREFOLDIN SUBUNIT 5"/>
    <property type="match status" value="1"/>
</dbReference>
<dbReference type="Gene3D" id="1.10.287.370">
    <property type="match status" value="1"/>
</dbReference>
<dbReference type="GO" id="GO:0051082">
    <property type="term" value="F:unfolded protein binding"/>
    <property type="evidence" value="ECO:0007669"/>
    <property type="project" value="InterPro"/>
</dbReference>
<dbReference type="InterPro" id="IPR011599">
    <property type="entry name" value="PFD_alpha_archaea"/>
</dbReference>
<dbReference type="InterPro" id="IPR004127">
    <property type="entry name" value="Prefoldin_subunit_alpha"/>
</dbReference>
<dbReference type="SUPFAM" id="SSF46579">
    <property type="entry name" value="Prefoldin"/>
    <property type="match status" value="1"/>
</dbReference>
<gene>
    <name evidence="4" type="primary">GIM5</name>
    <name evidence="4" type="ORF">HK103_002109</name>
</gene>